<keyword evidence="4 7" id="KW-0812">Transmembrane</keyword>
<feature type="transmembrane region" description="Helical" evidence="7">
    <location>
        <begin position="39"/>
        <end position="60"/>
    </location>
</feature>
<dbReference type="CDD" id="cd13127">
    <property type="entry name" value="MATE_tuaB_like"/>
    <property type="match status" value="1"/>
</dbReference>
<feature type="transmembrane region" description="Helical" evidence="7">
    <location>
        <begin position="248"/>
        <end position="273"/>
    </location>
</feature>
<feature type="transmembrane region" description="Helical" evidence="7">
    <location>
        <begin position="450"/>
        <end position="468"/>
    </location>
</feature>
<sequence>MSSTNAAMNGGKWITIATVVSTVLQFAQIAVLTRLLTPAAFGLVSVSSLIITFFQLFTNLGFSNSIIYKQESDRTVLSTLYFLNLLVGLVIFAAVQLSTPAIAAFYNQPKLDRVLHLSSIYFLIVYFGQIYLFLMEKELRFRSIASIEIIGAVVGTITTVALAYSGYHELSLIIGQLVMQLVKTTGQIMLGRGLFKPLLSFSLAEAKDHLRFGLYNLGDGLLGFVQSNSDNILIGKMLGVEMLGYYTIAYQLAIFPITKLNPIILQVAYPILAKMQGNNAELKRAYLKILDILSYCNMPLLAGLFVTAESVVPLVYGPGWEKTIELIHIFVFVGLFMCLSHPLFTLAFTKGKPNLLFYLNLVTLVMKIPLVYFLGQYYGVIGIATAFLLATLFNLLANFAIVHYLIGDFMGTFLKNIVRPTVFCLLMVSAVTAYKAVFGHEGSINTIAEIALGGAIYAGLTLAFKLSIQELKTYREAL</sequence>
<feature type="transmembrane region" description="Helical" evidence="7">
    <location>
        <begin position="285"/>
        <end position="306"/>
    </location>
</feature>
<dbReference type="EMBL" id="JAFMYU010000002">
    <property type="protein sequence ID" value="MBO0930097.1"/>
    <property type="molecule type" value="Genomic_DNA"/>
</dbReference>
<accession>A0A939JUS7</accession>
<evidence type="ECO:0000256" key="1">
    <source>
        <dbReference type="ARBA" id="ARBA00004651"/>
    </source>
</evidence>
<dbReference type="GO" id="GO:0005886">
    <property type="term" value="C:plasma membrane"/>
    <property type="evidence" value="ECO:0007669"/>
    <property type="project" value="UniProtKB-SubCell"/>
</dbReference>
<feature type="transmembrane region" description="Helical" evidence="7">
    <location>
        <begin position="12"/>
        <end position="33"/>
    </location>
</feature>
<proteinExistence type="inferred from homology"/>
<keyword evidence="5 7" id="KW-1133">Transmembrane helix</keyword>
<comment type="subcellular location">
    <subcellularLocation>
        <location evidence="1">Cell membrane</location>
        <topology evidence="1">Multi-pass membrane protein</topology>
    </subcellularLocation>
</comment>
<feature type="transmembrane region" description="Helical" evidence="7">
    <location>
        <begin position="81"/>
        <end position="102"/>
    </location>
</feature>
<gene>
    <name evidence="8" type="ORF">J2I48_03785</name>
</gene>
<dbReference type="PANTHER" id="PTHR30250:SF10">
    <property type="entry name" value="LIPOPOLYSACCHARIDE BIOSYNTHESIS PROTEIN WZXC"/>
    <property type="match status" value="1"/>
</dbReference>
<evidence type="ECO:0000256" key="3">
    <source>
        <dbReference type="ARBA" id="ARBA00022475"/>
    </source>
</evidence>
<evidence type="ECO:0000256" key="4">
    <source>
        <dbReference type="ARBA" id="ARBA00022692"/>
    </source>
</evidence>
<dbReference type="RefSeq" id="WP_207334060.1">
    <property type="nucleotide sequence ID" value="NZ_JAFMYU010000002.1"/>
</dbReference>
<dbReference type="InterPro" id="IPR050833">
    <property type="entry name" value="Poly_Biosynth_Transport"/>
</dbReference>
<keyword evidence="3" id="KW-1003">Cell membrane</keyword>
<feature type="transmembrane region" description="Helical" evidence="7">
    <location>
        <begin position="326"/>
        <end position="348"/>
    </location>
</feature>
<protein>
    <submittedName>
        <fullName evidence="8">MOP flippase family protein</fullName>
    </submittedName>
</protein>
<evidence type="ECO:0000256" key="2">
    <source>
        <dbReference type="ARBA" id="ARBA00007430"/>
    </source>
</evidence>
<keyword evidence="9" id="KW-1185">Reference proteome</keyword>
<evidence type="ECO:0000256" key="5">
    <source>
        <dbReference type="ARBA" id="ARBA00022989"/>
    </source>
</evidence>
<feature type="transmembrane region" description="Helical" evidence="7">
    <location>
        <begin position="417"/>
        <end position="438"/>
    </location>
</feature>
<evidence type="ECO:0000256" key="7">
    <source>
        <dbReference type="SAM" id="Phobius"/>
    </source>
</evidence>
<keyword evidence="6 7" id="KW-0472">Membrane</keyword>
<evidence type="ECO:0000313" key="8">
    <source>
        <dbReference type="EMBL" id="MBO0930097.1"/>
    </source>
</evidence>
<feature type="transmembrane region" description="Helical" evidence="7">
    <location>
        <begin position="146"/>
        <end position="167"/>
    </location>
</feature>
<comment type="similarity">
    <text evidence="2">Belongs to the polysaccharide synthase family.</text>
</comment>
<evidence type="ECO:0000313" key="9">
    <source>
        <dbReference type="Proteomes" id="UP000664795"/>
    </source>
</evidence>
<dbReference type="Pfam" id="PF13440">
    <property type="entry name" value="Polysacc_synt_3"/>
    <property type="match status" value="1"/>
</dbReference>
<feature type="transmembrane region" description="Helical" evidence="7">
    <location>
        <begin position="380"/>
        <end position="405"/>
    </location>
</feature>
<organism evidence="8 9">
    <name type="scientific">Fibrella aquatilis</name>
    <dbReference type="NCBI Taxonomy" id="2817059"/>
    <lineage>
        <taxon>Bacteria</taxon>
        <taxon>Pseudomonadati</taxon>
        <taxon>Bacteroidota</taxon>
        <taxon>Cytophagia</taxon>
        <taxon>Cytophagales</taxon>
        <taxon>Spirosomataceae</taxon>
        <taxon>Fibrella</taxon>
    </lineage>
</organism>
<name>A0A939JUS7_9BACT</name>
<dbReference type="NCBIfam" id="NF007773">
    <property type="entry name" value="PRK10459.1"/>
    <property type="match status" value="1"/>
</dbReference>
<dbReference type="AlphaFoldDB" id="A0A939JUS7"/>
<feature type="transmembrane region" description="Helical" evidence="7">
    <location>
        <begin position="355"/>
        <end position="374"/>
    </location>
</feature>
<dbReference type="Proteomes" id="UP000664795">
    <property type="component" value="Unassembled WGS sequence"/>
</dbReference>
<feature type="transmembrane region" description="Helical" evidence="7">
    <location>
        <begin position="114"/>
        <end position="134"/>
    </location>
</feature>
<comment type="caution">
    <text evidence="8">The sequence shown here is derived from an EMBL/GenBank/DDBJ whole genome shotgun (WGS) entry which is preliminary data.</text>
</comment>
<reference evidence="8 9" key="1">
    <citation type="submission" date="2021-03" db="EMBL/GenBank/DDBJ databases">
        <title>Fibrella sp. HMF5036 genome sequencing and assembly.</title>
        <authorList>
            <person name="Kang H."/>
            <person name="Kim H."/>
            <person name="Bae S."/>
            <person name="Joh K."/>
        </authorList>
    </citation>
    <scope>NUCLEOTIDE SEQUENCE [LARGE SCALE GENOMIC DNA]</scope>
    <source>
        <strain evidence="8 9">HMF5036</strain>
    </source>
</reference>
<dbReference type="PANTHER" id="PTHR30250">
    <property type="entry name" value="PST FAMILY PREDICTED COLANIC ACID TRANSPORTER"/>
    <property type="match status" value="1"/>
</dbReference>
<evidence type="ECO:0000256" key="6">
    <source>
        <dbReference type="ARBA" id="ARBA00023136"/>
    </source>
</evidence>